<feature type="compositionally biased region" description="Acidic residues" evidence="1">
    <location>
        <begin position="14"/>
        <end position="25"/>
    </location>
</feature>
<dbReference type="Proteomes" id="UP000887458">
    <property type="component" value="Unassembled WGS sequence"/>
</dbReference>
<feature type="region of interest" description="Disordered" evidence="1">
    <location>
        <begin position="1"/>
        <end position="27"/>
    </location>
</feature>
<evidence type="ECO:0000313" key="2">
    <source>
        <dbReference type="EMBL" id="KAH9422396.1"/>
    </source>
</evidence>
<organism evidence="2 3">
    <name type="scientific">Dermatophagoides pteronyssinus</name>
    <name type="common">European house dust mite</name>
    <dbReference type="NCBI Taxonomy" id="6956"/>
    <lineage>
        <taxon>Eukaryota</taxon>
        <taxon>Metazoa</taxon>
        <taxon>Ecdysozoa</taxon>
        <taxon>Arthropoda</taxon>
        <taxon>Chelicerata</taxon>
        <taxon>Arachnida</taxon>
        <taxon>Acari</taxon>
        <taxon>Acariformes</taxon>
        <taxon>Sarcoptiformes</taxon>
        <taxon>Astigmata</taxon>
        <taxon>Psoroptidia</taxon>
        <taxon>Analgoidea</taxon>
        <taxon>Pyroglyphidae</taxon>
        <taxon>Dermatophagoidinae</taxon>
        <taxon>Dermatophagoides</taxon>
    </lineage>
</organism>
<gene>
    <name evidence="2" type="ORF">DERP_003072</name>
</gene>
<reference evidence="2 3" key="1">
    <citation type="journal article" date="2018" name="J. Allergy Clin. Immunol.">
        <title>High-quality assembly of Dermatophagoides pteronyssinus genome and transcriptome reveals a wide range of novel allergens.</title>
        <authorList>
            <person name="Liu X.Y."/>
            <person name="Yang K.Y."/>
            <person name="Wang M.Q."/>
            <person name="Kwok J.S."/>
            <person name="Zeng X."/>
            <person name="Yang Z."/>
            <person name="Xiao X.J."/>
            <person name="Lau C.P."/>
            <person name="Li Y."/>
            <person name="Huang Z.M."/>
            <person name="Ba J.G."/>
            <person name="Yim A.K."/>
            <person name="Ouyang C.Y."/>
            <person name="Ngai S.M."/>
            <person name="Chan T.F."/>
            <person name="Leung E.L."/>
            <person name="Liu L."/>
            <person name="Liu Z.G."/>
            <person name="Tsui S.K."/>
        </authorList>
    </citation>
    <scope>NUCLEOTIDE SEQUENCE [LARGE SCALE GENOMIC DNA]</scope>
    <source>
        <strain evidence="2">Derp</strain>
    </source>
</reference>
<accession>A0ABQ8JJ80</accession>
<protein>
    <submittedName>
        <fullName evidence="2">Uncharacterized protein</fullName>
    </submittedName>
</protein>
<dbReference type="EMBL" id="NJHN03000036">
    <property type="protein sequence ID" value="KAH9422396.1"/>
    <property type="molecule type" value="Genomic_DNA"/>
</dbReference>
<name>A0ABQ8JJ80_DERPT</name>
<evidence type="ECO:0000256" key="1">
    <source>
        <dbReference type="SAM" id="MobiDB-lite"/>
    </source>
</evidence>
<evidence type="ECO:0000313" key="3">
    <source>
        <dbReference type="Proteomes" id="UP000887458"/>
    </source>
</evidence>
<comment type="caution">
    <text evidence="2">The sequence shown here is derived from an EMBL/GenBank/DDBJ whole genome shotgun (WGS) entry which is preliminary data.</text>
</comment>
<proteinExistence type="predicted"/>
<keyword evidence="3" id="KW-1185">Reference proteome</keyword>
<sequence length="108" mass="12654">MIHCVDGRSNNSDDYNEESNGDDDNDHLYSTINCNIGDKYDYVMATQSRLFNDNDNEYIQIKTRIELKCLMKTNWLNQTDNQLRNGQIFEANIRQMQPIRIKNSSPSK</sequence>
<reference evidence="2 3" key="2">
    <citation type="journal article" date="2022" name="Mol. Biol. Evol.">
        <title>Comparative Genomics Reveals Insights into the Divergent Evolution of Astigmatic Mites and Household Pest Adaptations.</title>
        <authorList>
            <person name="Xiong Q."/>
            <person name="Wan A.T."/>
            <person name="Liu X."/>
            <person name="Fung C.S."/>
            <person name="Xiao X."/>
            <person name="Malainual N."/>
            <person name="Hou J."/>
            <person name="Wang L."/>
            <person name="Wang M."/>
            <person name="Yang K.Y."/>
            <person name="Cui Y."/>
            <person name="Leung E.L."/>
            <person name="Nong W."/>
            <person name="Shin S.K."/>
            <person name="Au S.W."/>
            <person name="Jeong K.Y."/>
            <person name="Chew F.T."/>
            <person name="Hui J.H."/>
            <person name="Leung T.F."/>
            <person name="Tungtrongchitr A."/>
            <person name="Zhong N."/>
            <person name="Liu Z."/>
            <person name="Tsui S.K."/>
        </authorList>
    </citation>
    <scope>NUCLEOTIDE SEQUENCE [LARGE SCALE GENOMIC DNA]</scope>
    <source>
        <strain evidence="2">Derp</strain>
    </source>
</reference>